<keyword evidence="2 5" id="KW-0378">Hydrolase</keyword>
<dbReference type="GO" id="GO:0004180">
    <property type="term" value="F:carboxypeptidase activity"/>
    <property type="evidence" value="ECO:0007669"/>
    <property type="project" value="UniProtKB-KW"/>
</dbReference>
<dbReference type="GO" id="GO:0030288">
    <property type="term" value="C:outer membrane-bounded periplasmic space"/>
    <property type="evidence" value="ECO:0007669"/>
    <property type="project" value="InterPro"/>
</dbReference>
<dbReference type="PANTHER" id="PTHR22935:SF95">
    <property type="entry name" value="BETA-LACTAMASE-LIKE 1-RELATED"/>
    <property type="match status" value="1"/>
</dbReference>
<comment type="similarity">
    <text evidence="1 5">Belongs to the class-C beta-lactamase family.</text>
</comment>
<dbReference type="Gene3D" id="3.40.710.10">
    <property type="entry name" value="DD-peptidase/beta-lactamase superfamily"/>
    <property type="match status" value="1"/>
</dbReference>
<protein>
    <recommendedName>
        <fullName evidence="5">Beta-lactamase</fullName>
        <ecNumber evidence="5">3.5.2.6</ecNumber>
    </recommendedName>
</protein>
<evidence type="ECO:0000259" key="8">
    <source>
        <dbReference type="Pfam" id="PF11954"/>
    </source>
</evidence>
<dbReference type="RefSeq" id="WP_165440527.1">
    <property type="nucleotide sequence ID" value="NZ_SJPI01000001.1"/>
</dbReference>
<keyword evidence="9" id="KW-0645">Protease</keyword>
<dbReference type="GO" id="GO:0008800">
    <property type="term" value="F:beta-lactamase activity"/>
    <property type="evidence" value="ECO:0007669"/>
    <property type="project" value="UniProtKB-UniRule"/>
</dbReference>
<organism evidence="9 10">
    <name type="scientific">Rubripirellula amarantea</name>
    <dbReference type="NCBI Taxonomy" id="2527999"/>
    <lineage>
        <taxon>Bacteria</taxon>
        <taxon>Pseudomonadati</taxon>
        <taxon>Planctomycetota</taxon>
        <taxon>Planctomycetia</taxon>
        <taxon>Pirellulales</taxon>
        <taxon>Pirellulaceae</taxon>
        <taxon>Rubripirellula</taxon>
    </lineage>
</organism>
<dbReference type="EC" id="3.5.2.6" evidence="5"/>
<dbReference type="Pfam" id="PF00144">
    <property type="entry name" value="Beta-lactamase"/>
    <property type="match status" value="1"/>
</dbReference>
<feature type="domain" description="Beta-lactamase-related" evidence="7">
    <location>
        <begin position="33"/>
        <end position="350"/>
    </location>
</feature>
<dbReference type="InterPro" id="IPR001586">
    <property type="entry name" value="Beta-lactam_class-C_AS"/>
</dbReference>
<dbReference type="EMBL" id="SJPI01000001">
    <property type="protein sequence ID" value="TWT53532.1"/>
    <property type="molecule type" value="Genomic_DNA"/>
</dbReference>
<keyword evidence="9" id="KW-0121">Carboxypeptidase</keyword>
<dbReference type="InterPro" id="IPR012338">
    <property type="entry name" value="Beta-lactam/transpept-like"/>
</dbReference>
<dbReference type="InterPro" id="IPR001466">
    <property type="entry name" value="Beta-lactam-related"/>
</dbReference>
<feature type="chain" id="PRO_5022803084" description="Beta-lactamase" evidence="6">
    <location>
        <begin position="23"/>
        <end position="463"/>
    </location>
</feature>
<evidence type="ECO:0000256" key="6">
    <source>
        <dbReference type="SAM" id="SignalP"/>
    </source>
</evidence>
<dbReference type="PROSITE" id="PS00336">
    <property type="entry name" value="BETA_LACTAMASE_C"/>
    <property type="match status" value="1"/>
</dbReference>
<dbReference type="GO" id="GO:0046677">
    <property type="term" value="P:response to antibiotic"/>
    <property type="evidence" value="ECO:0007669"/>
    <property type="project" value="UniProtKB-UniRule"/>
</dbReference>
<sequence length="463" mass="49601" precursor="true">MKAVCTVLIACVTMFLVPTAVAQDARRITPEQIDRLVKPYLDAKRINAISIGVIDGDVSLTHHLGTLSRDIPNPPTDQTIYEIGSISKVFTSLLLASEIEAGNLKLTSTVGELLPDVSKANPALNSVQLVQLATHTSGLPRMPANLDLSNVTDPYATYSRESLHTYLSSIDPAAKPGEKSEYSNLAVGLLGDVLAMRSGDDYDVLIRRVIAEPLGMTDTGAMLDPSCLSDSQKSRLAPPHDANLDANYNWHFASLAGAGSVFSTTSDMLRFAAASLDPPDNDLGKAMRLSQQKHAAPIGSGVAMGLGWHFARDKQTLWHNGQTGGYHTMLMVNPKLNAAVVVLCNTAMGDVDALAGQFIQTIAGMNVEPKSFDEALTVPAETVARLAGQYEIAPGAVLTVRADQSQLFAQLTGQPEVQIFAISETKWKYRVVEATIEFELPDSGPASSLTLFQSGMKVPGKRK</sequence>
<evidence type="ECO:0000256" key="5">
    <source>
        <dbReference type="RuleBase" id="RU361140"/>
    </source>
</evidence>
<dbReference type="Proteomes" id="UP000316598">
    <property type="component" value="Unassembled WGS sequence"/>
</dbReference>
<dbReference type="GO" id="GO:0017001">
    <property type="term" value="P:antibiotic catabolic process"/>
    <property type="evidence" value="ECO:0007669"/>
    <property type="project" value="InterPro"/>
</dbReference>
<dbReference type="SUPFAM" id="SSF56601">
    <property type="entry name" value="beta-lactamase/transpeptidase-like"/>
    <property type="match status" value="1"/>
</dbReference>
<keyword evidence="6" id="KW-0732">Signal</keyword>
<accession>A0A5C5WUN9</accession>
<proteinExistence type="inferred from homology"/>
<evidence type="ECO:0000256" key="2">
    <source>
        <dbReference type="ARBA" id="ARBA00022801"/>
    </source>
</evidence>
<dbReference type="AlphaFoldDB" id="A0A5C5WUN9"/>
<evidence type="ECO:0000313" key="10">
    <source>
        <dbReference type="Proteomes" id="UP000316598"/>
    </source>
</evidence>
<feature type="signal peptide" evidence="6">
    <location>
        <begin position="1"/>
        <end position="22"/>
    </location>
</feature>
<evidence type="ECO:0000313" key="9">
    <source>
        <dbReference type="EMBL" id="TWT53532.1"/>
    </source>
</evidence>
<comment type="catalytic activity">
    <reaction evidence="5">
        <text>a beta-lactam + H2O = a substituted beta-amino acid</text>
        <dbReference type="Rhea" id="RHEA:20401"/>
        <dbReference type="ChEBI" id="CHEBI:15377"/>
        <dbReference type="ChEBI" id="CHEBI:35627"/>
        <dbReference type="ChEBI" id="CHEBI:140347"/>
        <dbReference type="EC" id="3.5.2.6"/>
    </reaction>
</comment>
<dbReference type="InterPro" id="IPR021860">
    <property type="entry name" value="Peptidase_S12_Pab87-rel_C"/>
</dbReference>
<comment type="similarity">
    <text evidence="4">Belongs to the beta-lactamase family.</text>
</comment>
<evidence type="ECO:0000256" key="4">
    <source>
        <dbReference type="ARBA" id="ARBA00038473"/>
    </source>
</evidence>
<comment type="caution">
    <text evidence="9">The sequence shown here is derived from an EMBL/GenBank/DDBJ whole genome shotgun (WGS) entry which is preliminary data.</text>
</comment>
<evidence type="ECO:0000256" key="1">
    <source>
        <dbReference type="ARBA" id="ARBA00007840"/>
    </source>
</evidence>
<keyword evidence="3 5" id="KW-0046">Antibiotic resistance</keyword>
<dbReference type="InterPro" id="IPR051478">
    <property type="entry name" value="Beta-lactamase-like_AB/R"/>
</dbReference>
<dbReference type="Pfam" id="PF11954">
    <property type="entry name" value="DUF3471"/>
    <property type="match status" value="1"/>
</dbReference>
<reference evidence="9 10" key="1">
    <citation type="submission" date="2019-02" db="EMBL/GenBank/DDBJ databases">
        <title>Deep-cultivation of Planctomycetes and their phenomic and genomic characterization uncovers novel biology.</title>
        <authorList>
            <person name="Wiegand S."/>
            <person name="Jogler M."/>
            <person name="Boedeker C."/>
            <person name="Pinto D."/>
            <person name="Vollmers J."/>
            <person name="Rivas-Marin E."/>
            <person name="Kohn T."/>
            <person name="Peeters S.H."/>
            <person name="Heuer A."/>
            <person name="Rast P."/>
            <person name="Oberbeckmann S."/>
            <person name="Bunk B."/>
            <person name="Jeske O."/>
            <person name="Meyerdierks A."/>
            <person name="Storesund J.E."/>
            <person name="Kallscheuer N."/>
            <person name="Luecker S."/>
            <person name="Lage O.M."/>
            <person name="Pohl T."/>
            <person name="Merkel B.J."/>
            <person name="Hornburger P."/>
            <person name="Mueller R.-W."/>
            <person name="Bruemmer F."/>
            <person name="Labrenz M."/>
            <person name="Spormann A.M."/>
            <person name="Op Den Camp H."/>
            <person name="Overmann J."/>
            <person name="Amann R."/>
            <person name="Jetten M.S.M."/>
            <person name="Mascher T."/>
            <person name="Medema M.H."/>
            <person name="Devos D.P."/>
            <person name="Kaster A.-K."/>
            <person name="Ovreas L."/>
            <person name="Rohde M."/>
            <person name="Galperin M.Y."/>
            <person name="Jogler C."/>
        </authorList>
    </citation>
    <scope>NUCLEOTIDE SEQUENCE [LARGE SCALE GENOMIC DNA]</scope>
    <source>
        <strain evidence="9 10">Pla22</strain>
    </source>
</reference>
<keyword evidence="10" id="KW-1185">Reference proteome</keyword>
<name>A0A5C5WUN9_9BACT</name>
<evidence type="ECO:0000256" key="3">
    <source>
        <dbReference type="ARBA" id="ARBA00023251"/>
    </source>
</evidence>
<evidence type="ECO:0000259" key="7">
    <source>
        <dbReference type="Pfam" id="PF00144"/>
    </source>
</evidence>
<dbReference type="PANTHER" id="PTHR22935">
    <property type="entry name" value="PENICILLIN-BINDING PROTEIN"/>
    <property type="match status" value="1"/>
</dbReference>
<feature type="domain" description="Peptidase S12 Pab87-related C-terminal" evidence="8">
    <location>
        <begin position="376"/>
        <end position="452"/>
    </location>
</feature>
<gene>
    <name evidence="9" type="primary">ampH</name>
    <name evidence="9" type="ORF">Pla22_11610</name>
</gene>